<keyword evidence="3" id="KW-1185">Reference proteome</keyword>
<protein>
    <submittedName>
        <fullName evidence="2">Uncharacterized protein</fullName>
    </submittedName>
</protein>
<organism evidence="2 3">
    <name type="scientific">Leptolyngbya boryana NIES-2135</name>
    <dbReference type="NCBI Taxonomy" id="1973484"/>
    <lineage>
        <taxon>Bacteria</taxon>
        <taxon>Bacillati</taxon>
        <taxon>Cyanobacteriota</taxon>
        <taxon>Cyanophyceae</taxon>
        <taxon>Leptolyngbyales</taxon>
        <taxon>Leptolyngbyaceae</taxon>
        <taxon>Leptolyngbya group</taxon>
        <taxon>Leptolyngbya</taxon>
    </lineage>
</organism>
<reference evidence="2 3" key="1">
    <citation type="submission" date="2017-06" db="EMBL/GenBank/DDBJ databases">
        <title>Genome sequencing of cyanobaciteial culture collection at National Institute for Environmental Studies (NIES).</title>
        <authorList>
            <person name="Hirose Y."/>
            <person name="Shimura Y."/>
            <person name="Fujisawa T."/>
            <person name="Nakamura Y."/>
            <person name="Kawachi M."/>
        </authorList>
    </citation>
    <scope>NUCLEOTIDE SEQUENCE [LARGE SCALE GENOMIC DNA]</scope>
    <source>
        <strain evidence="2 3">NIES-2135</strain>
        <plasmid evidence="3">Plasmid Plasmid2 dna</plasmid>
    </source>
</reference>
<dbReference type="EMBL" id="AP018205">
    <property type="protein sequence ID" value="BAY59739.1"/>
    <property type="molecule type" value="Genomic_DNA"/>
</dbReference>
<evidence type="ECO:0000313" key="3">
    <source>
        <dbReference type="Proteomes" id="UP000217895"/>
    </source>
</evidence>
<dbReference type="Proteomes" id="UP000217895">
    <property type="component" value="Plasmid Plasmid2 dna"/>
</dbReference>
<gene>
    <name evidence="2" type="ORF">NIES2135_66160</name>
</gene>
<evidence type="ECO:0000256" key="1">
    <source>
        <dbReference type="SAM" id="Coils"/>
    </source>
</evidence>
<proteinExistence type="predicted"/>
<accession>A0A1Z4JSM2</accession>
<keyword evidence="1" id="KW-0175">Coiled coil</keyword>
<sequence length="480" mass="52587">MKENIHPTTQIIASMVDAENLNRARELAQDLSRQDSAFADALRQVQQVREFVGSPEHILGNLHTKHGEIAEQVEVGIRNARDLVHQLTPTASFDGIGRTAPADYCIDQVEVQSKFVNGVGKNLEHVLNHMKQYEYFGRNGSYYHVPKDQYEVMQRVAQGEMVEGLSQTSIQKIREKIQAVEQLSGRPFHEVVKPGISNYSEVQQGKVQDTLDRHEQELKETQKDLKDKIRLEHQPSLGEMAKVAAQGAVIGAGLQVTFKLFEKYRQGKNPFKGDFTSADWQELGFATAQGGATGGVSGAALYGLTNFANLSAPLAGAVISAGFAVVAIGKRYADGDITLDEFLELGQIACAESAIVALSAAIGQAVIPVPVLGALVGTIAGRMIMSFGKPYLGEAAEKLQKRLAAYYNQCLAKIDRAYQEVIAQIIIKYERLGDLTQAAFDQTKNTALRLQNSIQLAEVYGVPQTKIIHTIDELDAFMLS</sequence>
<keyword evidence="2" id="KW-0614">Plasmid</keyword>
<evidence type="ECO:0000313" key="2">
    <source>
        <dbReference type="EMBL" id="BAY59739.1"/>
    </source>
</evidence>
<name>A0A1Z4JSM2_LEPBY</name>
<dbReference type="AlphaFoldDB" id="A0A1Z4JSM2"/>
<feature type="coiled-coil region" evidence="1">
    <location>
        <begin position="204"/>
        <end position="231"/>
    </location>
</feature>
<geneLocation type="plasmid" evidence="2">
    <name>plasmid2</name>
</geneLocation>